<protein>
    <submittedName>
        <fullName evidence="10">Mitochondrial substrate carrier family protein</fullName>
    </submittedName>
</protein>
<dbReference type="OrthoDB" id="428293at2759"/>
<evidence type="ECO:0000256" key="7">
    <source>
        <dbReference type="ARBA" id="ARBA00023136"/>
    </source>
</evidence>
<sequence length="325" mass="35980">MEPTRNQRPWVDGLSASLGSSVAILVLQPLDLIKVRLQGSGFGVQTKGATTVITPSHSNGGGFFNTFVSIVKNEGVGQFWRGIGPTIVANGLAWGLYMQFYERFKTGLKDSNLLNISSQSQSSSTLSSQFHINFVAGVAAGVTQVFITNPIFMIKTRMQLQVPGSDRYYTSFFDGVRKTVQYEGFFGLYKGVVPALWLTFHGGIQMSCYDEIKLYFARLSDKPINNLTSTEIFIAGSISKFLASTILYPFQVIKTRLQDERNIATKEKGVTYNGTWDVAKKILKAEGVIGFYRGVIPNTLRVIPNSSITLLAYEEIKKLFNSVDK</sequence>
<dbReference type="GO" id="GO:0016020">
    <property type="term" value="C:membrane"/>
    <property type="evidence" value="ECO:0007669"/>
    <property type="project" value="UniProtKB-SubCell"/>
</dbReference>
<feature type="repeat" description="Solcar" evidence="8">
    <location>
        <begin position="227"/>
        <end position="319"/>
    </location>
</feature>
<evidence type="ECO:0000256" key="3">
    <source>
        <dbReference type="ARBA" id="ARBA00022448"/>
    </source>
</evidence>
<accession>F4PGQ2</accession>
<dbReference type="OMA" id="TTVWKHE"/>
<proteinExistence type="inferred from homology"/>
<comment type="subcellular location">
    <subcellularLocation>
        <location evidence="1">Membrane</location>
        <topology evidence="1">Multi-pass membrane protein</topology>
    </subcellularLocation>
</comment>
<name>F4PGQ2_CACFS</name>
<dbReference type="GO" id="GO:0015215">
    <property type="term" value="F:nucleotide transmembrane transporter activity"/>
    <property type="evidence" value="ECO:0007669"/>
    <property type="project" value="UniProtKB-ARBA"/>
</dbReference>
<keyword evidence="6" id="KW-1133">Transmembrane helix</keyword>
<evidence type="ECO:0000256" key="8">
    <source>
        <dbReference type="PROSITE-ProRule" id="PRU00282"/>
    </source>
</evidence>
<reference evidence="11" key="1">
    <citation type="journal article" date="2011" name="Genome Res.">
        <title>Phylogeny-wide analysis of social amoeba genomes highlights ancient origins for complex intercellular communication.</title>
        <authorList>
            <person name="Heidel A.J."/>
            <person name="Lawal H.M."/>
            <person name="Felder M."/>
            <person name="Schilde C."/>
            <person name="Helps N.R."/>
            <person name="Tunggal B."/>
            <person name="Rivero F."/>
            <person name="John U."/>
            <person name="Schleicher M."/>
            <person name="Eichinger L."/>
            <person name="Platzer M."/>
            <person name="Noegel A.A."/>
            <person name="Schaap P."/>
            <person name="Gloeckner G."/>
        </authorList>
    </citation>
    <scope>NUCLEOTIDE SEQUENCE [LARGE SCALE GENOMIC DNA]</scope>
    <source>
        <strain evidence="11">SH3</strain>
    </source>
</reference>
<dbReference type="InterPro" id="IPR002067">
    <property type="entry name" value="MCP"/>
</dbReference>
<evidence type="ECO:0000256" key="2">
    <source>
        <dbReference type="ARBA" id="ARBA00006375"/>
    </source>
</evidence>
<dbReference type="AlphaFoldDB" id="F4PGQ2"/>
<evidence type="ECO:0000256" key="1">
    <source>
        <dbReference type="ARBA" id="ARBA00004141"/>
    </source>
</evidence>
<evidence type="ECO:0000313" key="10">
    <source>
        <dbReference type="EMBL" id="EGG24886.1"/>
    </source>
</evidence>
<dbReference type="PROSITE" id="PS50920">
    <property type="entry name" value="SOLCAR"/>
    <property type="match status" value="3"/>
</dbReference>
<dbReference type="KEGG" id="dfa:DFA_03131"/>
<evidence type="ECO:0000256" key="9">
    <source>
        <dbReference type="RuleBase" id="RU000488"/>
    </source>
</evidence>
<gene>
    <name evidence="10" type="primary">mcfM</name>
    <name evidence="10" type="ORF">DFA_03131</name>
</gene>
<keyword evidence="7 8" id="KW-0472">Membrane</keyword>
<evidence type="ECO:0000256" key="6">
    <source>
        <dbReference type="ARBA" id="ARBA00022989"/>
    </source>
</evidence>
<dbReference type="InterPro" id="IPR044712">
    <property type="entry name" value="SLC25A32-like"/>
</dbReference>
<dbReference type="PRINTS" id="PR00926">
    <property type="entry name" value="MITOCARRIER"/>
</dbReference>
<feature type="repeat" description="Solcar" evidence="8">
    <location>
        <begin position="7"/>
        <end position="107"/>
    </location>
</feature>
<evidence type="ECO:0000256" key="4">
    <source>
        <dbReference type="ARBA" id="ARBA00022692"/>
    </source>
</evidence>
<dbReference type="InterPro" id="IPR018108">
    <property type="entry name" value="MCP_transmembrane"/>
</dbReference>
<organism evidence="10 11">
    <name type="scientific">Cavenderia fasciculata</name>
    <name type="common">Slime mold</name>
    <name type="synonym">Dictyostelium fasciculatum</name>
    <dbReference type="NCBI Taxonomy" id="261658"/>
    <lineage>
        <taxon>Eukaryota</taxon>
        <taxon>Amoebozoa</taxon>
        <taxon>Evosea</taxon>
        <taxon>Eumycetozoa</taxon>
        <taxon>Dictyostelia</taxon>
        <taxon>Acytosteliales</taxon>
        <taxon>Cavenderiaceae</taxon>
        <taxon>Cavenderia</taxon>
    </lineage>
</organism>
<keyword evidence="4 8" id="KW-0812">Transmembrane</keyword>
<dbReference type="SUPFAM" id="SSF103506">
    <property type="entry name" value="Mitochondrial carrier"/>
    <property type="match status" value="1"/>
</dbReference>
<dbReference type="Gene3D" id="1.50.40.10">
    <property type="entry name" value="Mitochondrial carrier domain"/>
    <property type="match status" value="1"/>
</dbReference>
<feature type="repeat" description="Solcar" evidence="8">
    <location>
        <begin position="128"/>
        <end position="215"/>
    </location>
</feature>
<dbReference type="PANTHER" id="PTHR45683">
    <property type="entry name" value="MITOCHONDRIAL NICOTINAMIDE ADENINE DINUCLEOTIDE TRANSPORTER 1-RELATED-RELATED"/>
    <property type="match status" value="1"/>
</dbReference>
<dbReference type="InterPro" id="IPR023395">
    <property type="entry name" value="MCP_dom_sf"/>
</dbReference>
<dbReference type="EMBL" id="GL883006">
    <property type="protein sequence ID" value="EGG24886.1"/>
    <property type="molecule type" value="Genomic_DNA"/>
</dbReference>
<comment type="similarity">
    <text evidence="2 9">Belongs to the mitochondrial carrier (TC 2.A.29) family.</text>
</comment>
<dbReference type="RefSeq" id="XP_004362737.1">
    <property type="nucleotide sequence ID" value="XM_004362680.1"/>
</dbReference>
<dbReference type="Proteomes" id="UP000007797">
    <property type="component" value="Unassembled WGS sequence"/>
</dbReference>
<keyword evidence="3 9" id="KW-0813">Transport</keyword>
<dbReference type="STRING" id="1054147.F4PGQ2"/>
<evidence type="ECO:0000256" key="5">
    <source>
        <dbReference type="ARBA" id="ARBA00022737"/>
    </source>
</evidence>
<keyword evidence="11" id="KW-1185">Reference proteome</keyword>
<dbReference type="GeneID" id="14876704"/>
<evidence type="ECO:0000313" key="11">
    <source>
        <dbReference type="Proteomes" id="UP000007797"/>
    </source>
</evidence>
<dbReference type="Pfam" id="PF00153">
    <property type="entry name" value="Mito_carr"/>
    <property type="match status" value="3"/>
</dbReference>
<keyword evidence="5" id="KW-0677">Repeat</keyword>